<feature type="chain" id="PRO_5041983087" evidence="1">
    <location>
        <begin position="23"/>
        <end position="108"/>
    </location>
</feature>
<evidence type="ECO:0000313" key="3">
    <source>
        <dbReference type="Proteomes" id="UP000820818"/>
    </source>
</evidence>
<proteinExistence type="predicted"/>
<reference evidence="2 3" key="1">
    <citation type="submission" date="2022-05" db="EMBL/GenBank/DDBJ databases">
        <title>A multi-omics perspective on studying reproductive biology in Daphnia sinensis.</title>
        <authorList>
            <person name="Jia J."/>
        </authorList>
    </citation>
    <scope>NUCLEOTIDE SEQUENCE [LARGE SCALE GENOMIC DNA]</scope>
    <source>
        <strain evidence="2 3">WSL</strain>
    </source>
</reference>
<accession>A0AAD5PWL4</accession>
<name>A0AAD5PWL4_9CRUS</name>
<dbReference type="AlphaFoldDB" id="A0AAD5PWL4"/>
<evidence type="ECO:0000313" key="2">
    <source>
        <dbReference type="EMBL" id="KAI9561977.1"/>
    </source>
</evidence>
<sequence length="108" mass="11839">MKGTQLLKLMIVVTFLIVGTLAKSADDETNAYSIYPDVSYSSALTDGLKTNSDYPELTRHARHRPFLAGAAVGAVVANNRHPTYYAPSYYYPPTYYPSSYSNGCNCNG</sequence>
<keyword evidence="1" id="KW-0732">Signal</keyword>
<feature type="signal peptide" evidence="1">
    <location>
        <begin position="1"/>
        <end position="22"/>
    </location>
</feature>
<dbReference type="EMBL" id="WJBH02000003">
    <property type="protein sequence ID" value="KAI9561977.1"/>
    <property type="molecule type" value="Genomic_DNA"/>
</dbReference>
<keyword evidence="3" id="KW-1185">Reference proteome</keyword>
<dbReference type="Proteomes" id="UP000820818">
    <property type="component" value="Linkage Group LG3"/>
</dbReference>
<comment type="caution">
    <text evidence="2">The sequence shown here is derived from an EMBL/GenBank/DDBJ whole genome shotgun (WGS) entry which is preliminary data.</text>
</comment>
<gene>
    <name evidence="2" type="ORF">GHT06_012940</name>
</gene>
<organism evidence="2 3">
    <name type="scientific">Daphnia sinensis</name>
    <dbReference type="NCBI Taxonomy" id="1820382"/>
    <lineage>
        <taxon>Eukaryota</taxon>
        <taxon>Metazoa</taxon>
        <taxon>Ecdysozoa</taxon>
        <taxon>Arthropoda</taxon>
        <taxon>Crustacea</taxon>
        <taxon>Branchiopoda</taxon>
        <taxon>Diplostraca</taxon>
        <taxon>Cladocera</taxon>
        <taxon>Anomopoda</taxon>
        <taxon>Daphniidae</taxon>
        <taxon>Daphnia</taxon>
        <taxon>Daphnia similis group</taxon>
    </lineage>
</organism>
<protein>
    <submittedName>
        <fullName evidence="2">Uncharacterized protein</fullName>
    </submittedName>
</protein>
<evidence type="ECO:0000256" key="1">
    <source>
        <dbReference type="SAM" id="SignalP"/>
    </source>
</evidence>